<dbReference type="SMART" id="SM00028">
    <property type="entry name" value="TPR"/>
    <property type="match status" value="4"/>
</dbReference>
<keyword evidence="2" id="KW-0802">TPR repeat</keyword>
<dbReference type="Pfam" id="PF13424">
    <property type="entry name" value="TPR_12"/>
    <property type="match status" value="1"/>
</dbReference>
<accession>A0A0F9UE46</accession>
<dbReference type="PROSITE" id="PS50005">
    <property type="entry name" value="TPR"/>
    <property type="match status" value="2"/>
</dbReference>
<evidence type="ECO:0000256" key="2">
    <source>
        <dbReference type="ARBA" id="ARBA00022803"/>
    </source>
</evidence>
<dbReference type="Gene3D" id="1.25.40.10">
    <property type="entry name" value="Tetratricopeptide repeat domain"/>
    <property type="match status" value="1"/>
</dbReference>
<dbReference type="InterPro" id="IPR052943">
    <property type="entry name" value="TMTC_O-mannosyl-trnsfr"/>
</dbReference>
<dbReference type="InterPro" id="IPR013360">
    <property type="entry name" value="Pilus_4_PilW"/>
</dbReference>
<reference evidence="3" key="1">
    <citation type="journal article" date="2015" name="Nature">
        <title>Complex archaea that bridge the gap between prokaryotes and eukaryotes.</title>
        <authorList>
            <person name="Spang A."/>
            <person name="Saw J.H."/>
            <person name="Jorgensen S.L."/>
            <person name="Zaremba-Niedzwiedzka K."/>
            <person name="Martijn J."/>
            <person name="Lind A.E."/>
            <person name="van Eijk R."/>
            <person name="Schleper C."/>
            <person name="Guy L."/>
            <person name="Ettema T.J."/>
        </authorList>
    </citation>
    <scope>NUCLEOTIDE SEQUENCE</scope>
</reference>
<keyword evidence="1" id="KW-0677">Repeat</keyword>
<dbReference type="InterPro" id="IPR013105">
    <property type="entry name" value="TPR_2"/>
</dbReference>
<dbReference type="EMBL" id="LAZR01001045">
    <property type="protein sequence ID" value="KKN51868.1"/>
    <property type="molecule type" value="Genomic_DNA"/>
</dbReference>
<dbReference type="NCBIfam" id="TIGR02521">
    <property type="entry name" value="type_IV_pilW"/>
    <property type="match status" value="1"/>
</dbReference>
<dbReference type="InterPro" id="IPR019734">
    <property type="entry name" value="TPR_rpt"/>
</dbReference>
<comment type="caution">
    <text evidence="3">The sequence shown here is derived from an EMBL/GenBank/DDBJ whole genome shotgun (WGS) entry which is preliminary data.</text>
</comment>
<protein>
    <submittedName>
        <fullName evidence="3">Uncharacterized protein</fullName>
    </submittedName>
</protein>
<evidence type="ECO:0000256" key="1">
    <source>
        <dbReference type="ARBA" id="ARBA00022737"/>
    </source>
</evidence>
<organism evidence="3">
    <name type="scientific">marine sediment metagenome</name>
    <dbReference type="NCBI Taxonomy" id="412755"/>
    <lineage>
        <taxon>unclassified sequences</taxon>
        <taxon>metagenomes</taxon>
        <taxon>ecological metagenomes</taxon>
    </lineage>
</organism>
<name>A0A0F9UE46_9ZZZZ</name>
<dbReference type="PANTHER" id="PTHR44809">
    <property type="match status" value="1"/>
</dbReference>
<sequence>MMMRLTIKSIVLSLLVVLAGCASSGVARTPNDNTSADAKAAAINMELGLNYMQRGDYKVALDKLQRSLEQNPNLPSTHNTIGVLYQRLGEMDKAEKHFKEAVSRAPDYSEAQNNYGVFLCQQKRYKEAEQRFLEAIKNPLYTSADQALENAGICVGLIPDATLAEEYFRKALQINPKLSKSLLQMAELSYLNIEYDKAKSYLDRHRAVSPWTPQALLLATKLAKKMGDRDAIASYTLILRARFPDSDETLQVTKGQY</sequence>
<dbReference type="SUPFAM" id="SSF48452">
    <property type="entry name" value="TPR-like"/>
    <property type="match status" value="1"/>
</dbReference>
<dbReference type="Pfam" id="PF07719">
    <property type="entry name" value="TPR_2"/>
    <property type="match status" value="1"/>
</dbReference>
<evidence type="ECO:0000313" key="3">
    <source>
        <dbReference type="EMBL" id="KKN51868.1"/>
    </source>
</evidence>
<gene>
    <name evidence="3" type="ORF">LCGC14_0618460</name>
</gene>
<dbReference type="PANTHER" id="PTHR44809:SF1">
    <property type="entry name" value="PROTEIN O-MANNOSYL-TRANSFERASE TMTC1"/>
    <property type="match status" value="1"/>
</dbReference>
<proteinExistence type="predicted"/>
<dbReference type="PROSITE" id="PS51257">
    <property type="entry name" value="PROKAR_LIPOPROTEIN"/>
    <property type="match status" value="1"/>
</dbReference>
<dbReference type="AlphaFoldDB" id="A0A0F9UE46"/>
<dbReference type="InterPro" id="IPR011990">
    <property type="entry name" value="TPR-like_helical_dom_sf"/>
</dbReference>